<feature type="non-terminal residue" evidence="2">
    <location>
        <position position="1"/>
    </location>
</feature>
<evidence type="ECO:0000313" key="3">
    <source>
        <dbReference type="Proteomes" id="UP000789405"/>
    </source>
</evidence>
<dbReference type="EMBL" id="CAJVPY010005301">
    <property type="protein sequence ID" value="CAG8640200.1"/>
    <property type="molecule type" value="Genomic_DNA"/>
</dbReference>
<keyword evidence="3" id="KW-1185">Reference proteome</keyword>
<dbReference type="InterPro" id="IPR003615">
    <property type="entry name" value="HNH_nuc"/>
</dbReference>
<comment type="caution">
    <text evidence="2">The sequence shown here is derived from an EMBL/GenBank/DDBJ whole genome shotgun (WGS) entry which is preliminary data.</text>
</comment>
<dbReference type="Gene3D" id="3.90.75.20">
    <property type="match status" value="1"/>
</dbReference>
<accession>A0A9N9GZ06</accession>
<dbReference type="OrthoDB" id="447635at2759"/>
<gene>
    <name evidence="2" type="ORF">DERYTH_LOCUS9615</name>
</gene>
<evidence type="ECO:0000313" key="2">
    <source>
        <dbReference type="EMBL" id="CAG8640200.1"/>
    </source>
</evidence>
<dbReference type="SMART" id="SM00507">
    <property type="entry name" value="HNHc"/>
    <property type="match status" value="1"/>
</dbReference>
<protein>
    <submittedName>
        <fullName evidence="2">21430_t:CDS:1</fullName>
    </submittedName>
</protein>
<dbReference type="SUPFAM" id="SSF64496">
    <property type="entry name" value="DNA-binding domain of intron-encoded endonucleases"/>
    <property type="match status" value="1"/>
</dbReference>
<evidence type="ECO:0000259" key="1">
    <source>
        <dbReference type="SMART" id="SM00507"/>
    </source>
</evidence>
<name>A0A9N9GZ06_9GLOM</name>
<feature type="domain" description="HNH nuclease" evidence="1">
    <location>
        <begin position="58"/>
        <end position="106"/>
    </location>
</feature>
<sequence length="175" mass="20390">WAWMYYDDYIQSDPNEEWKEIEFDSQKIQVSSLGRVKLLNGIITQGSLSGRYFRVSSRYQKYIVHRLVATVFCLKEQGKNYINHIDGISTNNRVSNLEWCTQKENMQHAVCLELWNGYKRTVKQISDNGITQEFLSLKEAEHITGIKSQNIGAVCQGIRSQAGGYRWEYTIHNKD</sequence>
<proteinExistence type="predicted"/>
<dbReference type="Pfam" id="PF13392">
    <property type="entry name" value="HNH_3"/>
    <property type="match status" value="1"/>
</dbReference>
<dbReference type="Proteomes" id="UP000789405">
    <property type="component" value="Unassembled WGS sequence"/>
</dbReference>
<organism evidence="2 3">
    <name type="scientific">Dentiscutata erythropus</name>
    <dbReference type="NCBI Taxonomy" id="1348616"/>
    <lineage>
        <taxon>Eukaryota</taxon>
        <taxon>Fungi</taxon>
        <taxon>Fungi incertae sedis</taxon>
        <taxon>Mucoromycota</taxon>
        <taxon>Glomeromycotina</taxon>
        <taxon>Glomeromycetes</taxon>
        <taxon>Diversisporales</taxon>
        <taxon>Gigasporaceae</taxon>
        <taxon>Dentiscutata</taxon>
    </lineage>
</organism>
<dbReference type="Gene3D" id="1.10.10.10">
    <property type="entry name" value="Winged helix-like DNA-binding domain superfamily/Winged helix DNA-binding domain"/>
    <property type="match status" value="1"/>
</dbReference>
<dbReference type="InterPro" id="IPR036388">
    <property type="entry name" value="WH-like_DNA-bd_sf"/>
</dbReference>
<dbReference type="InterPro" id="IPR044925">
    <property type="entry name" value="His-Me_finger_sf"/>
</dbReference>
<dbReference type="AlphaFoldDB" id="A0A9N9GZ06"/>
<reference evidence="2" key="1">
    <citation type="submission" date="2021-06" db="EMBL/GenBank/DDBJ databases">
        <authorList>
            <person name="Kallberg Y."/>
            <person name="Tangrot J."/>
            <person name="Rosling A."/>
        </authorList>
    </citation>
    <scope>NUCLEOTIDE SEQUENCE</scope>
    <source>
        <strain evidence="2">MA453B</strain>
    </source>
</reference>
<dbReference type="SUPFAM" id="SSF54060">
    <property type="entry name" value="His-Me finger endonucleases"/>
    <property type="match status" value="1"/>
</dbReference>